<dbReference type="KEGG" id="dci:103518246"/>
<evidence type="ECO:0000256" key="1">
    <source>
        <dbReference type="SAM" id="MobiDB-lite"/>
    </source>
</evidence>
<evidence type="ECO:0000313" key="2">
    <source>
        <dbReference type="Proteomes" id="UP000079169"/>
    </source>
</evidence>
<feature type="compositionally biased region" description="Polar residues" evidence="1">
    <location>
        <begin position="280"/>
        <end position="290"/>
    </location>
</feature>
<proteinExistence type="predicted"/>
<dbReference type="GeneID" id="103518246"/>
<feature type="compositionally biased region" description="Low complexity" evidence="1">
    <location>
        <begin position="216"/>
        <end position="235"/>
    </location>
</feature>
<feature type="compositionally biased region" description="Polar residues" evidence="1">
    <location>
        <begin position="204"/>
        <end position="215"/>
    </location>
</feature>
<feature type="compositionally biased region" description="Basic and acidic residues" evidence="1">
    <location>
        <begin position="262"/>
        <end position="279"/>
    </location>
</feature>
<feature type="region of interest" description="Disordered" evidence="1">
    <location>
        <begin position="82"/>
        <end position="101"/>
    </location>
</feature>
<feature type="compositionally biased region" description="Basic and acidic residues" evidence="1">
    <location>
        <begin position="291"/>
        <end position="300"/>
    </location>
</feature>
<feature type="compositionally biased region" description="Basic and acidic residues" evidence="1">
    <location>
        <begin position="188"/>
        <end position="203"/>
    </location>
</feature>
<dbReference type="RefSeq" id="XP_008481529.1">
    <property type="nucleotide sequence ID" value="XM_008483307.1"/>
</dbReference>
<feature type="compositionally biased region" description="Polar residues" evidence="1">
    <location>
        <begin position="88"/>
        <end position="101"/>
    </location>
</feature>
<sequence>MNISNQYRNDNWEGIPYSSERGSEIFNRNNADGGHFKILTKLSFKLCNTIVPNELNRKNTKRIQMKTVNMDQHGMKNEFYTGNKGSEKMTTQKGNDQQYRTNQEAKNTKCAENIIQMKESNPSQHGKINEIYTGNNVNEQTTYQVIDQQYGPSKESAVVGKQQNNVKNNTDFVNDFVNGSTNDILQKLEKGNRKGDINQKKNNDGANQYKQSSSDIQGNITNGNKQNNGNIQENITKSDKQTSGDTQGSKGGMTQGNKQIRHTQEKMANKKENGRDMEGKSNTNIQNNLQTKDEEADVKPDPAKNIHVAKNTRSDQDTEINKTMETYKRILLKVTNKPVEIHKAVKVV</sequence>
<reference evidence="3" key="1">
    <citation type="submission" date="2025-08" db="UniProtKB">
        <authorList>
            <consortium name="RefSeq"/>
        </authorList>
    </citation>
    <scope>IDENTIFICATION</scope>
</reference>
<dbReference type="PaxDb" id="121845-A0A1S3DGW7"/>
<dbReference type="Proteomes" id="UP000079169">
    <property type="component" value="Unplaced"/>
</dbReference>
<dbReference type="AlphaFoldDB" id="A0A1S3DGW7"/>
<protein>
    <submittedName>
        <fullName evidence="3">Uncharacterized protein</fullName>
    </submittedName>
</protein>
<gene>
    <name evidence="3" type="primary">LOC103518246</name>
</gene>
<feature type="region of interest" description="Disordered" evidence="1">
    <location>
        <begin position="188"/>
        <end position="300"/>
    </location>
</feature>
<evidence type="ECO:0000313" key="3">
    <source>
        <dbReference type="RefSeq" id="XP_008481529.1"/>
    </source>
</evidence>
<organism evidence="2 3">
    <name type="scientific">Diaphorina citri</name>
    <name type="common">Asian citrus psyllid</name>
    <dbReference type="NCBI Taxonomy" id="121845"/>
    <lineage>
        <taxon>Eukaryota</taxon>
        <taxon>Metazoa</taxon>
        <taxon>Ecdysozoa</taxon>
        <taxon>Arthropoda</taxon>
        <taxon>Hexapoda</taxon>
        <taxon>Insecta</taxon>
        <taxon>Pterygota</taxon>
        <taxon>Neoptera</taxon>
        <taxon>Paraneoptera</taxon>
        <taxon>Hemiptera</taxon>
        <taxon>Sternorrhyncha</taxon>
        <taxon>Psylloidea</taxon>
        <taxon>Psyllidae</taxon>
        <taxon>Diaphorininae</taxon>
        <taxon>Diaphorina</taxon>
    </lineage>
</organism>
<keyword evidence="2" id="KW-1185">Reference proteome</keyword>
<accession>A0A1S3DGW7</accession>
<name>A0A1S3DGW7_DIACI</name>